<feature type="transmembrane region" description="Helical" evidence="1">
    <location>
        <begin position="30"/>
        <end position="48"/>
    </location>
</feature>
<dbReference type="EMBL" id="CP041372">
    <property type="protein sequence ID" value="QKS71284.1"/>
    <property type="molecule type" value="Genomic_DNA"/>
</dbReference>
<evidence type="ECO:0000259" key="2">
    <source>
        <dbReference type="Pfam" id="PF14340"/>
    </source>
</evidence>
<keyword evidence="1" id="KW-0812">Transmembrane</keyword>
<feature type="transmembrane region" description="Helical" evidence="1">
    <location>
        <begin position="7"/>
        <end position="24"/>
    </location>
</feature>
<organism evidence="3 4">
    <name type="scientific">Paenalkalicoccus suaedae</name>
    <dbReference type="NCBI Taxonomy" id="2592382"/>
    <lineage>
        <taxon>Bacteria</taxon>
        <taxon>Bacillati</taxon>
        <taxon>Bacillota</taxon>
        <taxon>Bacilli</taxon>
        <taxon>Bacillales</taxon>
        <taxon>Bacillaceae</taxon>
        <taxon>Paenalkalicoccus</taxon>
    </lineage>
</organism>
<keyword evidence="4" id="KW-1185">Reference proteome</keyword>
<proteinExistence type="predicted"/>
<gene>
    <name evidence="3" type="ORF">FLK61_31745</name>
</gene>
<dbReference type="AlphaFoldDB" id="A0A859FFB3"/>
<keyword evidence="1" id="KW-1133">Transmembrane helix</keyword>
<dbReference type="RefSeq" id="WP_176009319.1">
    <property type="nucleotide sequence ID" value="NZ_CP041372.2"/>
</dbReference>
<dbReference type="Proteomes" id="UP000318138">
    <property type="component" value="Chromosome"/>
</dbReference>
<protein>
    <submittedName>
        <fullName evidence="3">DUF4395 domain-containing protein</fullName>
    </submittedName>
</protein>
<dbReference type="InterPro" id="IPR025508">
    <property type="entry name" value="DUF4395"/>
</dbReference>
<feature type="transmembrane region" description="Helical" evidence="1">
    <location>
        <begin position="94"/>
        <end position="119"/>
    </location>
</feature>
<keyword evidence="1" id="KW-0472">Membrane</keyword>
<dbReference type="Pfam" id="PF14340">
    <property type="entry name" value="DUF4395"/>
    <property type="match status" value="1"/>
</dbReference>
<reference evidence="4" key="1">
    <citation type="submission" date="2019-07" db="EMBL/GenBank/DDBJ databases">
        <title>Bacillus alkalisoli sp. nov. isolated from saline soil.</title>
        <authorList>
            <person name="Sun J.-Q."/>
            <person name="Xu L."/>
        </authorList>
    </citation>
    <scope>NUCLEOTIDE SEQUENCE [LARGE SCALE GENOMIC DNA]</scope>
    <source>
        <strain evidence="4">M4U3P1</strain>
    </source>
</reference>
<evidence type="ECO:0000313" key="4">
    <source>
        <dbReference type="Proteomes" id="UP000318138"/>
    </source>
</evidence>
<feature type="transmembrane region" description="Helical" evidence="1">
    <location>
        <begin position="69"/>
        <end position="88"/>
    </location>
</feature>
<feature type="domain" description="DUF4395" evidence="2">
    <location>
        <begin position="2"/>
        <end position="124"/>
    </location>
</feature>
<accession>A0A859FFB3</accession>
<name>A0A859FFB3_9BACI</name>
<dbReference type="KEGG" id="psua:FLK61_31745"/>
<dbReference type="InterPro" id="IPR016942">
    <property type="entry name" value="UCP030042"/>
</dbReference>
<evidence type="ECO:0000313" key="3">
    <source>
        <dbReference type="EMBL" id="QKS71284.1"/>
    </source>
</evidence>
<dbReference type="PIRSF" id="PIRSF030042">
    <property type="entry name" value="UCP030042"/>
    <property type="match status" value="1"/>
</dbReference>
<evidence type="ECO:0000256" key="1">
    <source>
        <dbReference type="SAM" id="Phobius"/>
    </source>
</evidence>
<sequence>MIPKHLVSFNQVLLISTIGLGLLIHPVLLVIPFLVCLFSVIFGFNLFIRIGSFMLRSKTSEQMEDKDQLRFNQSIATICLGLSLLFFSTGLPSLGVIFASMVILASSLALAGFCVGCVIRYRYMMWKYKRTAN</sequence>